<evidence type="ECO:0000313" key="1">
    <source>
        <dbReference type="EMBL" id="KKS43982.1"/>
    </source>
</evidence>
<name>A0A0G0Z5K1_9BACT</name>
<proteinExistence type="predicted"/>
<gene>
    <name evidence="1" type="ORF">UV05_C0015G0016</name>
</gene>
<dbReference type="AlphaFoldDB" id="A0A0G0Z5K1"/>
<protein>
    <submittedName>
        <fullName evidence="1">Uncharacterized protein</fullName>
    </submittedName>
</protein>
<accession>A0A0G0Z5K1</accession>
<evidence type="ECO:0000313" key="2">
    <source>
        <dbReference type="Proteomes" id="UP000034875"/>
    </source>
</evidence>
<sequence length="164" mass="18046">MLLDKSFYLTQSQAGTDLFNAVGKIPQERIEKSGLDILLRTPLEELQRTSCLPTSFAVAVNLLCGSRVFGLGAQTTLNAGHILEAAVFVHTNDEMLEDGTILKRGDPSIDRRTGNFYHSFLLGLAIRFNLRGVLIANLFETEKLISLIRNGAVILVSLDNLFVP</sequence>
<feature type="non-terminal residue" evidence="1">
    <location>
        <position position="164"/>
    </location>
</feature>
<reference evidence="1 2" key="1">
    <citation type="journal article" date="2015" name="Nature">
        <title>rRNA introns, odd ribosomes, and small enigmatic genomes across a large radiation of phyla.</title>
        <authorList>
            <person name="Brown C.T."/>
            <person name="Hug L.A."/>
            <person name="Thomas B.C."/>
            <person name="Sharon I."/>
            <person name="Castelle C.J."/>
            <person name="Singh A."/>
            <person name="Wilkins M.J."/>
            <person name="Williams K.H."/>
            <person name="Banfield J.F."/>
        </authorList>
    </citation>
    <scope>NUCLEOTIDE SEQUENCE [LARGE SCALE GENOMIC DNA]</scope>
</reference>
<dbReference type="Proteomes" id="UP000034875">
    <property type="component" value="Unassembled WGS sequence"/>
</dbReference>
<organism evidence="1 2">
    <name type="scientific">candidate division CPR1 bacterium GW2011_GWA2_42_17</name>
    <dbReference type="NCBI Taxonomy" id="1618341"/>
    <lineage>
        <taxon>Bacteria</taxon>
        <taxon>candidate division CPR1</taxon>
    </lineage>
</organism>
<dbReference type="EMBL" id="LCCZ01000015">
    <property type="protein sequence ID" value="KKS43982.1"/>
    <property type="molecule type" value="Genomic_DNA"/>
</dbReference>
<comment type="caution">
    <text evidence="1">The sequence shown here is derived from an EMBL/GenBank/DDBJ whole genome shotgun (WGS) entry which is preliminary data.</text>
</comment>